<name>A0A933MKR7_UNCT6</name>
<dbReference type="Gene3D" id="2.160.10.10">
    <property type="entry name" value="Hexapeptide repeat proteins"/>
    <property type="match status" value="1"/>
</dbReference>
<dbReference type="EMBL" id="JACQXR010000092">
    <property type="protein sequence ID" value="MBI4726980.1"/>
    <property type="molecule type" value="Genomic_DNA"/>
</dbReference>
<evidence type="ECO:0000313" key="2">
    <source>
        <dbReference type="Proteomes" id="UP000736328"/>
    </source>
</evidence>
<dbReference type="SUPFAM" id="SSF51161">
    <property type="entry name" value="Trimeric LpxA-like enzymes"/>
    <property type="match status" value="1"/>
</dbReference>
<sequence length="112" mass="12172">MGSLQGKVDAIWVSSYAPLPPALSLRRIMGGQAGVIGHLEIGDDVICLAQSRVTKSTPSKTMLYGNPARPHMKVKRIDAAVDMLPEKLKVISDLEKRVAELEEKLGINHGEK</sequence>
<accession>A0A933MKR7</accession>
<gene>
    <name evidence="1" type="ORF">HY768_07125</name>
</gene>
<organism evidence="1 2">
    <name type="scientific">candidate division TA06 bacterium</name>
    <dbReference type="NCBI Taxonomy" id="2250710"/>
    <lineage>
        <taxon>Bacteria</taxon>
        <taxon>Bacteria division TA06</taxon>
    </lineage>
</organism>
<evidence type="ECO:0000313" key="1">
    <source>
        <dbReference type="EMBL" id="MBI4726980.1"/>
    </source>
</evidence>
<dbReference type="InterPro" id="IPR011004">
    <property type="entry name" value="Trimer_LpxA-like_sf"/>
</dbReference>
<dbReference type="AlphaFoldDB" id="A0A933MKR7"/>
<dbReference type="Proteomes" id="UP000736328">
    <property type="component" value="Unassembled WGS sequence"/>
</dbReference>
<reference evidence="1" key="1">
    <citation type="submission" date="2020-07" db="EMBL/GenBank/DDBJ databases">
        <title>Huge and variable diversity of episymbiotic CPR bacteria and DPANN archaea in groundwater ecosystems.</title>
        <authorList>
            <person name="He C.Y."/>
            <person name="Keren R."/>
            <person name="Whittaker M."/>
            <person name="Farag I.F."/>
            <person name="Doudna J."/>
            <person name="Cate J.H.D."/>
            <person name="Banfield J.F."/>
        </authorList>
    </citation>
    <scope>NUCLEOTIDE SEQUENCE</scope>
    <source>
        <strain evidence="1">NC_groundwater_1520_Pr4_B-0.1um_53_5</strain>
    </source>
</reference>
<proteinExistence type="predicted"/>
<comment type="caution">
    <text evidence="1">The sequence shown here is derived from an EMBL/GenBank/DDBJ whole genome shotgun (WGS) entry which is preliminary data.</text>
</comment>
<protein>
    <submittedName>
        <fullName evidence="1">Uncharacterized protein</fullName>
    </submittedName>
</protein>